<keyword evidence="5 7" id="KW-1015">Disulfide bond</keyword>
<keyword evidence="9" id="KW-1185">Reference proteome</keyword>
<keyword evidence="4 7" id="KW-0964">Secreted</keyword>
<keyword evidence="7" id="KW-0732">Signal</keyword>
<evidence type="ECO:0000256" key="4">
    <source>
        <dbReference type="ARBA" id="ARBA00022525"/>
    </source>
</evidence>
<dbReference type="EMBL" id="JARIHO010000104">
    <property type="protein sequence ID" value="KAJ7303650.1"/>
    <property type="molecule type" value="Genomic_DNA"/>
</dbReference>
<sequence>MVFYKLSVALTSVFIALAAADTIPGYSVPTSPQCCNELTSSSTPAASAIAHFVLGLDITGLLIDVGLSCSPITVVGNNCGGTVLKCSAPELAWGGVIALNCIPFTLA</sequence>
<feature type="chain" id="PRO_5041779276" description="Hydrophobin" evidence="7">
    <location>
        <begin position="21"/>
        <end position="107"/>
    </location>
</feature>
<name>A0AAD6Z1V9_9AGAR</name>
<reference evidence="8" key="1">
    <citation type="submission" date="2023-03" db="EMBL/GenBank/DDBJ databases">
        <title>Massive genome expansion in bonnet fungi (Mycena s.s.) driven by repeated elements and novel gene families across ecological guilds.</title>
        <authorList>
            <consortium name="Lawrence Berkeley National Laboratory"/>
            <person name="Harder C.B."/>
            <person name="Miyauchi S."/>
            <person name="Viragh M."/>
            <person name="Kuo A."/>
            <person name="Thoen E."/>
            <person name="Andreopoulos B."/>
            <person name="Lu D."/>
            <person name="Skrede I."/>
            <person name="Drula E."/>
            <person name="Henrissat B."/>
            <person name="Morin E."/>
            <person name="Kohler A."/>
            <person name="Barry K."/>
            <person name="LaButti K."/>
            <person name="Morin E."/>
            <person name="Salamov A."/>
            <person name="Lipzen A."/>
            <person name="Mereny Z."/>
            <person name="Hegedus B."/>
            <person name="Baldrian P."/>
            <person name="Stursova M."/>
            <person name="Weitz H."/>
            <person name="Taylor A."/>
            <person name="Grigoriev I.V."/>
            <person name="Nagy L.G."/>
            <person name="Martin F."/>
            <person name="Kauserud H."/>
        </authorList>
    </citation>
    <scope>NUCLEOTIDE SEQUENCE</scope>
    <source>
        <strain evidence="8">CBHHK002</strain>
    </source>
</reference>
<dbReference type="SMART" id="SM00075">
    <property type="entry name" value="HYDRO"/>
    <property type="match status" value="1"/>
</dbReference>
<evidence type="ECO:0000313" key="8">
    <source>
        <dbReference type="EMBL" id="KAJ7303650.1"/>
    </source>
</evidence>
<organism evidence="8 9">
    <name type="scientific">Mycena albidolilacea</name>
    <dbReference type="NCBI Taxonomy" id="1033008"/>
    <lineage>
        <taxon>Eukaryota</taxon>
        <taxon>Fungi</taxon>
        <taxon>Dikarya</taxon>
        <taxon>Basidiomycota</taxon>
        <taxon>Agaricomycotina</taxon>
        <taxon>Agaricomycetes</taxon>
        <taxon>Agaricomycetidae</taxon>
        <taxon>Agaricales</taxon>
        <taxon>Marasmiineae</taxon>
        <taxon>Mycenaceae</taxon>
        <taxon>Mycena</taxon>
    </lineage>
</organism>
<comment type="similarity">
    <text evidence="2 7">Belongs to the fungal hydrophobin family.</text>
</comment>
<keyword evidence="3 7" id="KW-0134">Cell wall</keyword>
<evidence type="ECO:0000256" key="6">
    <source>
        <dbReference type="ARBA" id="ARBA00093546"/>
    </source>
</evidence>
<evidence type="ECO:0000256" key="2">
    <source>
        <dbReference type="ARBA" id="ARBA00010446"/>
    </source>
</evidence>
<dbReference type="Pfam" id="PF01185">
    <property type="entry name" value="Hydrophobin"/>
    <property type="match status" value="1"/>
</dbReference>
<feature type="signal peptide" evidence="7">
    <location>
        <begin position="1"/>
        <end position="20"/>
    </location>
</feature>
<evidence type="ECO:0000256" key="7">
    <source>
        <dbReference type="RuleBase" id="RU365009"/>
    </source>
</evidence>
<accession>A0AAD6Z1V9</accession>
<evidence type="ECO:0000313" key="9">
    <source>
        <dbReference type="Proteomes" id="UP001218218"/>
    </source>
</evidence>
<evidence type="ECO:0000256" key="3">
    <source>
        <dbReference type="ARBA" id="ARBA00022512"/>
    </source>
</evidence>
<dbReference type="GO" id="GO:0009277">
    <property type="term" value="C:fungal-type cell wall"/>
    <property type="evidence" value="ECO:0007669"/>
    <property type="project" value="InterPro"/>
</dbReference>
<dbReference type="Proteomes" id="UP001218218">
    <property type="component" value="Unassembled WGS sequence"/>
</dbReference>
<dbReference type="InterPro" id="IPR001338">
    <property type="entry name" value="Class_I_Hydrophobin"/>
</dbReference>
<gene>
    <name evidence="8" type="ORF">DFH08DRAFT_945290</name>
</gene>
<evidence type="ECO:0000256" key="1">
    <source>
        <dbReference type="ARBA" id="ARBA00004191"/>
    </source>
</evidence>
<evidence type="ECO:0000256" key="5">
    <source>
        <dbReference type="ARBA" id="ARBA00023157"/>
    </source>
</evidence>
<dbReference type="AlphaFoldDB" id="A0AAD6Z1V9"/>
<dbReference type="GO" id="GO:0005199">
    <property type="term" value="F:structural constituent of cell wall"/>
    <property type="evidence" value="ECO:0007669"/>
    <property type="project" value="InterPro"/>
</dbReference>
<dbReference type="CDD" id="cd23507">
    <property type="entry name" value="hydrophobin_I"/>
    <property type="match status" value="1"/>
</dbReference>
<protein>
    <recommendedName>
        <fullName evidence="7">Hydrophobin</fullName>
    </recommendedName>
</protein>
<comment type="subcellular location">
    <subcellularLocation>
        <location evidence="1 7">Secreted</location>
        <location evidence="1 7">Cell wall</location>
    </subcellularLocation>
</comment>
<proteinExistence type="inferred from homology"/>
<comment type="caution">
    <text evidence="8">The sequence shown here is derived from an EMBL/GenBank/DDBJ whole genome shotgun (WGS) entry which is preliminary data.</text>
</comment>
<comment type="subunit">
    <text evidence="6">Self-assembles to form functional amyloid fibrils called rodlets. Self-assembly into fibrillar rodlets occurs spontaneously at hydrophobic:hydrophilic interfaces and the rodlets further associate laterally to form amphipathic monolayers.</text>
</comment>